<dbReference type="InParanoid" id="A0A5F9C6P6"/>
<dbReference type="InterPro" id="IPR043502">
    <property type="entry name" value="DNA/RNA_pol_sf"/>
</dbReference>
<evidence type="ECO:0000313" key="4">
    <source>
        <dbReference type="Proteomes" id="UP000001811"/>
    </source>
</evidence>
<keyword evidence="4" id="KW-1185">Reference proteome</keyword>
<sequence length="753" mass="88380">MIISIDAEKAFDKIQHPFMMKTLSKLGIEGTFLNIIKAIYKKPTASILLNGEKLEAFPLKSGTRQGCPLSPLLFNIVLEVLARAIRQEKEIKGIQIKKEEVKLSLFADDMILYLEDPKNSTKRLLELIEEFGKVAGYKINAQKSTAFVYTSNAMTEKELLRSIPFTIATKTIKYLGINLTKDVKDLYDENYKTLKKEIEEDTKKWKNLPCSWIGRINIIKMSILPKAIYRFNAIPIKIPKTFFADLEKMMLKFIWRHKRPRIAKAILYNKNKAGGITIPDFRTYYRAVVIKTAWYWYRNRWIDQWNRIETPEINPNIYSQLIFDQGSKTNSWSKDSLFNKWCWENWISTCRSMKQDPYLTPYTKLHSTWIKDLNLRPDTIKLLENIGETLQDIGTGKEFLEKTREAQTVKAKINYWDCIKLRSFCTAKGTVRRVKRQPTEWEKIFANYATDKGLITRIYKEIKKLHKNKTNNPLKRWAKDLNRHFSKEEIQMANRHMKKCSRSLAIREMQIKTTMRFHLTPVRMAHIQKSTNNRCWRGCGEKGTLTHCWWECKLVKPLWKSVWRFLRNLKITLPFDPAIPLLGIYPKEFKLINKKAVCTLMFIAAQFTIAKTWNQHKCPSTVDWIKKLWDMYSLEYYTAVRNNEIQSFATKWRNLEHIMLSEVSQSQRDKYHMFSSVVVMEFLTHALQAPARASALPSAEILFPQKVPSVYPSHMQLPAQVLPLPWCESEIALPFHVMLLSPYLSFLHRPNSS</sequence>
<dbReference type="GeneTree" id="ENSGT01150000286925"/>
<dbReference type="Pfam" id="PF00078">
    <property type="entry name" value="RVT_1"/>
    <property type="match status" value="1"/>
</dbReference>
<dbReference type="PANTHER" id="PTHR19446">
    <property type="entry name" value="REVERSE TRANSCRIPTASES"/>
    <property type="match status" value="1"/>
</dbReference>
<reference evidence="3 4" key="1">
    <citation type="journal article" date="2011" name="Nature">
        <title>A high-resolution map of human evolutionary constraint using 29 mammals.</title>
        <authorList>
            <person name="Lindblad-Toh K."/>
            <person name="Garber M."/>
            <person name="Zuk O."/>
            <person name="Lin M.F."/>
            <person name="Parker B.J."/>
            <person name="Washietl S."/>
            <person name="Kheradpour P."/>
            <person name="Ernst J."/>
            <person name="Jordan G."/>
            <person name="Mauceli E."/>
            <person name="Ward L.D."/>
            <person name="Lowe C.B."/>
            <person name="Holloway A.K."/>
            <person name="Clamp M."/>
            <person name="Gnerre S."/>
            <person name="Alfoldi J."/>
            <person name="Beal K."/>
            <person name="Chang J."/>
            <person name="Clawson H."/>
            <person name="Cuff J."/>
            <person name="Di Palma F."/>
            <person name="Fitzgerald S."/>
            <person name="Flicek P."/>
            <person name="Guttman M."/>
            <person name="Hubisz M.J."/>
            <person name="Jaffe D.B."/>
            <person name="Jungreis I."/>
            <person name="Kent W.J."/>
            <person name="Kostka D."/>
            <person name="Lara M."/>
            <person name="Martins A.L."/>
            <person name="Massingham T."/>
            <person name="Moltke I."/>
            <person name="Raney B.J."/>
            <person name="Rasmussen M.D."/>
            <person name="Robinson J."/>
            <person name="Stark A."/>
            <person name="Vilella A.J."/>
            <person name="Wen J."/>
            <person name="Xie X."/>
            <person name="Zody M.C."/>
            <person name="Baldwin J."/>
            <person name="Bloom T."/>
            <person name="Chin C.W."/>
            <person name="Heiman D."/>
            <person name="Nicol R."/>
            <person name="Nusbaum C."/>
            <person name="Young S."/>
            <person name="Wilkinson J."/>
            <person name="Worley K.C."/>
            <person name="Kovar C.L."/>
            <person name="Muzny D.M."/>
            <person name="Gibbs R.A."/>
            <person name="Cree A."/>
            <person name="Dihn H.H."/>
            <person name="Fowler G."/>
            <person name="Jhangiani S."/>
            <person name="Joshi V."/>
            <person name="Lee S."/>
            <person name="Lewis L.R."/>
            <person name="Nazareth L.V."/>
            <person name="Okwuonu G."/>
            <person name="Santibanez J."/>
            <person name="Warren W.C."/>
            <person name="Mardis E.R."/>
            <person name="Weinstock G.M."/>
            <person name="Wilson R.K."/>
            <person name="Delehaunty K."/>
            <person name="Dooling D."/>
            <person name="Fronik C."/>
            <person name="Fulton L."/>
            <person name="Fulton B."/>
            <person name="Graves T."/>
            <person name="Minx P."/>
            <person name="Sodergren E."/>
            <person name="Birney E."/>
            <person name="Margulies E.H."/>
            <person name="Herrero J."/>
            <person name="Green E.D."/>
            <person name="Haussler D."/>
            <person name="Siepel A."/>
            <person name="Goldman N."/>
            <person name="Pollard K.S."/>
            <person name="Pedersen J.S."/>
            <person name="Lander E.S."/>
            <person name="Kellis M."/>
        </authorList>
    </citation>
    <scope>NUCLEOTIDE SEQUENCE [LARGE SCALE GENOMIC DNA]</scope>
    <source>
        <strain evidence="4">Thorbecke</strain>
    </source>
</reference>
<dbReference type="SUPFAM" id="SSF56672">
    <property type="entry name" value="DNA/RNA polymerases"/>
    <property type="match status" value="1"/>
</dbReference>
<dbReference type="PROSITE" id="PS50878">
    <property type="entry name" value="RT_POL"/>
    <property type="match status" value="1"/>
</dbReference>
<dbReference type="Bgee" id="ENSOCUG00000039583">
    <property type="expression patterns" value="Expressed in liver"/>
</dbReference>
<accession>A0A5F9C6P6</accession>
<reference evidence="3" key="2">
    <citation type="submission" date="2025-08" db="UniProtKB">
        <authorList>
            <consortium name="Ensembl"/>
        </authorList>
    </citation>
    <scope>IDENTIFICATION</scope>
    <source>
        <strain evidence="3">Thorbecke</strain>
    </source>
</reference>
<evidence type="ECO:0000256" key="1">
    <source>
        <dbReference type="ARBA" id="ARBA00012493"/>
    </source>
</evidence>
<protein>
    <recommendedName>
        <fullName evidence="1">RNA-directed DNA polymerase</fullName>
        <ecNumber evidence="1">2.7.7.49</ecNumber>
    </recommendedName>
</protein>
<dbReference type="EC" id="2.7.7.49" evidence="1"/>
<dbReference type="InterPro" id="IPR000477">
    <property type="entry name" value="RT_dom"/>
</dbReference>
<dbReference type="Ensembl" id="ENSOCUT00000064558.1">
    <property type="protein sequence ID" value="ENSOCUP00000029379.1"/>
    <property type="gene ID" value="ENSOCUG00000039583.1"/>
</dbReference>
<evidence type="ECO:0000259" key="2">
    <source>
        <dbReference type="PROSITE" id="PS50878"/>
    </source>
</evidence>
<organism evidence="3 4">
    <name type="scientific">Oryctolagus cuniculus</name>
    <name type="common">Rabbit</name>
    <dbReference type="NCBI Taxonomy" id="9986"/>
    <lineage>
        <taxon>Eukaryota</taxon>
        <taxon>Metazoa</taxon>
        <taxon>Chordata</taxon>
        <taxon>Craniata</taxon>
        <taxon>Vertebrata</taxon>
        <taxon>Euteleostomi</taxon>
        <taxon>Mammalia</taxon>
        <taxon>Eutheria</taxon>
        <taxon>Euarchontoglires</taxon>
        <taxon>Glires</taxon>
        <taxon>Lagomorpha</taxon>
        <taxon>Leporidae</taxon>
        <taxon>Oryctolagus</taxon>
    </lineage>
</organism>
<dbReference type="CDD" id="cd01650">
    <property type="entry name" value="RT_nLTR_like"/>
    <property type="match status" value="1"/>
</dbReference>
<dbReference type="AlphaFoldDB" id="A0A5F9C6P6"/>
<name>A0A5F9C6P6_RABIT</name>
<evidence type="ECO:0000313" key="3">
    <source>
        <dbReference type="Ensembl" id="ENSOCUP00000029379.1"/>
    </source>
</evidence>
<proteinExistence type="predicted"/>
<reference evidence="3" key="3">
    <citation type="submission" date="2025-09" db="UniProtKB">
        <authorList>
            <consortium name="Ensembl"/>
        </authorList>
    </citation>
    <scope>IDENTIFICATION</scope>
    <source>
        <strain evidence="3">Thorbecke</strain>
    </source>
</reference>
<feature type="domain" description="Reverse transcriptase" evidence="2">
    <location>
        <begin position="1"/>
        <end position="179"/>
    </location>
</feature>
<dbReference type="Proteomes" id="UP000001811">
    <property type="component" value="Unplaced"/>
</dbReference>
<dbReference type="GO" id="GO:0003964">
    <property type="term" value="F:RNA-directed DNA polymerase activity"/>
    <property type="evidence" value="ECO:0007669"/>
    <property type="project" value="UniProtKB-EC"/>
</dbReference>